<evidence type="ECO:0000313" key="1">
    <source>
        <dbReference type="EMBL" id="CAD7701626.1"/>
    </source>
</evidence>
<comment type="caution">
    <text evidence="1">The sequence shown here is derived from an EMBL/GenBank/DDBJ whole genome shotgun (WGS) entry which is preliminary data.</text>
</comment>
<dbReference type="EMBL" id="CAJHUC010001586">
    <property type="protein sequence ID" value="CAD7701626.1"/>
    <property type="molecule type" value="Genomic_DNA"/>
</dbReference>
<name>A0A8S1J3F9_9CHLO</name>
<accession>A0A8S1J3F9</accession>
<reference evidence="1" key="1">
    <citation type="submission" date="2020-12" db="EMBL/GenBank/DDBJ databases">
        <authorList>
            <person name="Iha C."/>
        </authorList>
    </citation>
    <scope>NUCLEOTIDE SEQUENCE</scope>
</reference>
<organism evidence="1 2">
    <name type="scientific">Ostreobium quekettii</name>
    <dbReference type="NCBI Taxonomy" id="121088"/>
    <lineage>
        <taxon>Eukaryota</taxon>
        <taxon>Viridiplantae</taxon>
        <taxon>Chlorophyta</taxon>
        <taxon>core chlorophytes</taxon>
        <taxon>Ulvophyceae</taxon>
        <taxon>TCBD clade</taxon>
        <taxon>Bryopsidales</taxon>
        <taxon>Ostreobineae</taxon>
        <taxon>Ostreobiaceae</taxon>
        <taxon>Ostreobium</taxon>
    </lineage>
</organism>
<proteinExistence type="predicted"/>
<dbReference type="Proteomes" id="UP000708148">
    <property type="component" value="Unassembled WGS sequence"/>
</dbReference>
<keyword evidence="2" id="KW-1185">Reference proteome</keyword>
<protein>
    <submittedName>
        <fullName evidence="1">Uncharacterized protein</fullName>
    </submittedName>
</protein>
<evidence type="ECO:0000313" key="2">
    <source>
        <dbReference type="Proteomes" id="UP000708148"/>
    </source>
</evidence>
<dbReference type="OrthoDB" id="552390at2759"/>
<gene>
    <name evidence="1" type="ORF">OSTQU699_LOCUS6983</name>
</gene>
<sequence>MDPSVAHSRAPGTVMTMANSQLQSADPLVQSLLSDHAFVAAVQGQQMRTAAIAAVTVFRAQMAHLPFSSPGMTCPSLAAAGARLPQLKTREDPDGVLCRQISRQASSKSRDREQSIVGERMIVRSGNKRGGSSMANIEVVVLALEMGGWAHCRRCDTGAVVKLPQKWLAPLAGGMTGTPRKGSNRKRSLDQMGSPFAAQDVQALTSEDPNRDVHDALHRIRKEILDLEEYIPWNAVSRNWKNRRATWRKSVRASEAVTDLATRLRDLLGALLWDRTWKTAHGGRIWEHETEECCRGHAEVDQLANLWDNIVREVRRWIQERDVPPQPITANVSPDQTARLAMAGLEEAVLKGEEGLRQVPLDAITNCSIRSLKTVKEYYLEEARSLKAALEKLQNKAVHGGPNVEGADDGHQLLAEMELRKKRPRLEDEVFGQCDDTSSETELSDC</sequence>
<dbReference type="AlphaFoldDB" id="A0A8S1J3F9"/>